<feature type="domain" description="SAC3/GANP/THP3 conserved" evidence="2">
    <location>
        <begin position="66"/>
        <end position="285"/>
    </location>
</feature>
<name>A0A7S3Z3U8_9EUKA</name>
<organism evidence="3">
    <name type="scientific">Lotharella globosa</name>
    <dbReference type="NCBI Taxonomy" id="91324"/>
    <lineage>
        <taxon>Eukaryota</taxon>
        <taxon>Sar</taxon>
        <taxon>Rhizaria</taxon>
        <taxon>Cercozoa</taxon>
        <taxon>Chlorarachniophyceae</taxon>
        <taxon>Lotharella</taxon>
    </lineage>
</organism>
<feature type="region of interest" description="Disordered" evidence="1">
    <location>
        <begin position="1"/>
        <end position="23"/>
    </location>
</feature>
<reference evidence="3" key="1">
    <citation type="submission" date="2021-01" db="EMBL/GenBank/DDBJ databases">
        <authorList>
            <person name="Corre E."/>
            <person name="Pelletier E."/>
            <person name="Niang G."/>
            <person name="Scheremetjew M."/>
            <person name="Finn R."/>
            <person name="Kale V."/>
            <person name="Holt S."/>
            <person name="Cochrane G."/>
            <person name="Meng A."/>
            <person name="Brown T."/>
            <person name="Cohen L."/>
        </authorList>
    </citation>
    <scope>NUCLEOTIDE SEQUENCE</scope>
    <source>
        <strain evidence="3">CCCM811</strain>
    </source>
</reference>
<dbReference type="AlphaFoldDB" id="A0A7S3Z3U8"/>
<dbReference type="InterPro" id="IPR005062">
    <property type="entry name" value="SAC3/GANP/THP3_conserved"/>
</dbReference>
<sequence length="323" mass="37301">MLAMRGRDVISLKRKTPPASSSLQDHLRKLQASFASLPSKAGWKRTKRDSTSKTTAIIGTSTTLEKRYLRTTDAVDPSKVRNRATCVKAFAYLKGKWAAEQDYKYIGEQFKSLRQDIRVQSICDSLAIDVYEANARICLEVGDFSEFNQCQSCLRELYITNPRSENKFEFWAYRILYATALEDTKTVLQEQVEYANTRAKDAMVRLALDIAYACRAENYVKFFTLLKQCTYYGKLILHKTKWALRFKAITLMLKAYSPAKFPVQKLIKILNFSSEKAVRLWLNHIRVIQKDGYILCKESQKTIRSPRFKVRREGQNGVTHNVL</sequence>
<dbReference type="Pfam" id="PF03399">
    <property type="entry name" value="SAC3_GANP"/>
    <property type="match status" value="1"/>
</dbReference>
<accession>A0A7S3Z3U8</accession>
<dbReference type="EMBL" id="HBIV01031352">
    <property type="protein sequence ID" value="CAE0670714.1"/>
    <property type="molecule type" value="Transcribed_RNA"/>
</dbReference>
<dbReference type="PANTHER" id="PTHR12436">
    <property type="entry name" value="80 KDA MCM3-ASSOCIATED PROTEIN"/>
    <property type="match status" value="1"/>
</dbReference>
<dbReference type="GO" id="GO:0005634">
    <property type="term" value="C:nucleus"/>
    <property type="evidence" value="ECO:0007669"/>
    <property type="project" value="TreeGrafter"/>
</dbReference>
<evidence type="ECO:0000259" key="2">
    <source>
        <dbReference type="Pfam" id="PF03399"/>
    </source>
</evidence>
<gene>
    <name evidence="3" type="ORF">LGLO00237_LOCUS22354</name>
</gene>
<dbReference type="Gene3D" id="1.25.40.990">
    <property type="match status" value="1"/>
</dbReference>
<dbReference type="PANTHER" id="PTHR12436:SF4">
    <property type="entry name" value="LEUKOCYTE RECEPTOR CLUSTER MEMBER 8"/>
    <property type="match status" value="1"/>
</dbReference>
<proteinExistence type="predicted"/>
<dbReference type="InterPro" id="IPR045107">
    <property type="entry name" value="SAC3/GANP/THP3"/>
</dbReference>
<protein>
    <recommendedName>
        <fullName evidence="2">SAC3/GANP/THP3 conserved domain-containing protein</fullName>
    </recommendedName>
</protein>
<feature type="compositionally biased region" description="Basic and acidic residues" evidence="1">
    <location>
        <begin position="1"/>
        <end position="11"/>
    </location>
</feature>
<evidence type="ECO:0000313" key="3">
    <source>
        <dbReference type="EMBL" id="CAE0670714.1"/>
    </source>
</evidence>
<evidence type="ECO:0000256" key="1">
    <source>
        <dbReference type="SAM" id="MobiDB-lite"/>
    </source>
</evidence>